<keyword evidence="2" id="KW-0934">Plastid</keyword>
<proteinExistence type="predicted"/>
<dbReference type="EMBL" id="JALLBG020000103">
    <property type="protein sequence ID" value="KAL3764574.1"/>
    <property type="molecule type" value="Genomic_DNA"/>
</dbReference>
<evidence type="ECO:0000313" key="4">
    <source>
        <dbReference type="EMBL" id="KAL3764574.1"/>
    </source>
</evidence>
<accession>A0ABD3MKV8</accession>
<evidence type="ECO:0000256" key="1">
    <source>
        <dbReference type="ARBA" id="ARBA00004474"/>
    </source>
</evidence>
<dbReference type="AlphaFoldDB" id="A0ABD3MKV8"/>
<evidence type="ECO:0000256" key="2">
    <source>
        <dbReference type="ARBA" id="ARBA00022640"/>
    </source>
</evidence>
<comment type="caution">
    <text evidence="4">The sequence shown here is derived from an EMBL/GenBank/DDBJ whole genome shotgun (WGS) entry which is preliminary data.</text>
</comment>
<feature type="domain" description="Plastid lipid-associated protein/fibrillin conserved" evidence="3">
    <location>
        <begin position="158"/>
        <end position="357"/>
    </location>
</feature>
<dbReference type="InterPro" id="IPR006843">
    <property type="entry name" value="PAP/fibrillin_dom"/>
</dbReference>
<reference evidence="4 5" key="1">
    <citation type="submission" date="2024-10" db="EMBL/GenBank/DDBJ databases">
        <title>Updated reference genomes for cyclostephanoid diatoms.</title>
        <authorList>
            <person name="Roberts W.R."/>
            <person name="Alverson A.J."/>
        </authorList>
    </citation>
    <scope>NUCLEOTIDE SEQUENCE [LARGE SCALE GENOMIC DNA]</scope>
    <source>
        <strain evidence="4 5">AJA232-27</strain>
    </source>
</reference>
<organism evidence="4 5">
    <name type="scientific">Discostella pseudostelligera</name>
    <dbReference type="NCBI Taxonomy" id="259834"/>
    <lineage>
        <taxon>Eukaryota</taxon>
        <taxon>Sar</taxon>
        <taxon>Stramenopiles</taxon>
        <taxon>Ochrophyta</taxon>
        <taxon>Bacillariophyta</taxon>
        <taxon>Coscinodiscophyceae</taxon>
        <taxon>Thalassiosirophycidae</taxon>
        <taxon>Stephanodiscales</taxon>
        <taxon>Stephanodiscaceae</taxon>
        <taxon>Discostella</taxon>
    </lineage>
</organism>
<protein>
    <recommendedName>
        <fullName evidence="3">Plastid lipid-associated protein/fibrillin conserved domain-containing protein</fullName>
    </recommendedName>
</protein>
<comment type="subcellular location">
    <subcellularLocation>
        <location evidence="1">Plastid</location>
    </subcellularLocation>
</comment>
<dbReference type="Pfam" id="PF04755">
    <property type="entry name" value="PAP_fibrillin"/>
    <property type="match status" value="1"/>
</dbReference>
<dbReference type="GO" id="GO:0009536">
    <property type="term" value="C:plastid"/>
    <property type="evidence" value="ECO:0007669"/>
    <property type="project" value="UniProtKB-SubCell"/>
</dbReference>
<dbReference type="Proteomes" id="UP001530293">
    <property type="component" value="Unassembled WGS sequence"/>
</dbReference>
<gene>
    <name evidence="4" type="ORF">ACHAWU_001482</name>
</gene>
<name>A0ABD3MKV8_9STRA</name>
<evidence type="ECO:0000259" key="3">
    <source>
        <dbReference type="Pfam" id="PF04755"/>
    </source>
</evidence>
<sequence>MRSSSSRRHINIIHREIHFVLLIPLLRIGLSNVNAFYFYSNPPTTFTATAKAKSPRRSIFSMEMVEGGGGGGFAAPTAAVAERRPIEQPKNSHTTNNSYLENPTTFSNDDVKRSLLENIPFITTIATADGSKVDSLNDDDDDDDDDDYYNYNNYNEICRLVESNINHLESIYSPVQTIDFLNLVLVGEWKLLFSTNLLLPPPHLRRAAALQSSTTTALMDSGGEEERRRQLRLVNILQKIDADGYNGSVTNVAQWNYEENHTNGVDAQSSSSSKESNSNGSFSIQCTYNINQGSRMTIQVSDDRQLRPAKIGSKVIIPDNVQELVTYLRRSMPREVFDPTDHAMDITYMDADLRIVRYTGPNFEGVRNIFVRVPPSSR</sequence>
<evidence type="ECO:0000313" key="5">
    <source>
        <dbReference type="Proteomes" id="UP001530293"/>
    </source>
</evidence>
<keyword evidence="5" id="KW-1185">Reference proteome</keyword>